<dbReference type="PANTHER" id="PTHR39181:SF1">
    <property type="entry name" value="TYROSINE-PROTEIN PHOSPHATASE YWQE"/>
    <property type="match status" value="1"/>
</dbReference>
<evidence type="ECO:0000256" key="2">
    <source>
        <dbReference type="ARBA" id="ARBA00013064"/>
    </source>
</evidence>
<dbReference type="KEGG" id="pef:A7E78_03885"/>
<evidence type="ECO:0000256" key="4">
    <source>
        <dbReference type="ARBA" id="ARBA00051722"/>
    </source>
</evidence>
<proteinExistence type="inferred from homology"/>
<dbReference type="EMBL" id="CP015519">
    <property type="protein sequence ID" value="APG27047.1"/>
    <property type="molecule type" value="Genomic_DNA"/>
</dbReference>
<dbReference type="AlphaFoldDB" id="A0A1L3GM80"/>
<dbReference type="SUPFAM" id="SSF89550">
    <property type="entry name" value="PHP domain-like"/>
    <property type="match status" value="1"/>
</dbReference>
<keyword evidence="3" id="KW-0378">Hydrolase</keyword>
<dbReference type="Proteomes" id="UP000182517">
    <property type="component" value="Chromosome"/>
</dbReference>
<organism evidence="5 6">
    <name type="scientific">Syntrophotalea acetylenivorans</name>
    <dbReference type="NCBI Taxonomy" id="1842532"/>
    <lineage>
        <taxon>Bacteria</taxon>
        <taxon>Pseudomonadati</taxon>
        <taxon>Thermodesulfobacteriota</taxon>
        <taxon>Desulfuromonadia</taxon>
        <taxon>Desulfuromonadales</taxon>
        <taxon>Syntrophotaleaceae</taxon>
        <taxon>Syntrophotalea</taxon>
    </lineage>
</organism>
<evidence type="ECO:0000313" key="5">
    <source>
        <dbReference type="EMBL" id="APG27047.1"/>
    </source>
</evidence>
<protein>
    <recommendedName>
        <fullName evidence="2">protein-tyrosine-phosphatase</fullName>
        <ecNumber evidence="2">3.1.3.48</ecNumber>
    </recommendedName>
</protein>
<dbReference type="STRING" id="1842532.A7E78_03885"/>
<dbReference type="RefSeq" id="WP_072283009.1">
    <property type="nucleotide sequence ID" value="NZ_CP015519.1"/>
</dbReference>
<dbReference type="PANTHER" id="PTHR39181">
    <property type="entry name" value="TYROSINE-PROTEIN PHOSPHATASE YWQE"/>
    <property type="match status" value="1"/>
</dbReference>
<sequence length="274" mass="30084">MIDWHCHILPGIDDGPETLAESLEMARLLAAAGFRQVHCTPHCILGRFDNRPSQVQKATSTLQKELNRAGIPLLLSPGMEYFLDEYFPVLLEKPQCLGDSRLLLVEVPREASSELVRDNVQRIIQRGLIPLMAHPERTDLLAQGDFCPIRWPFNGVFKRFFPSNTTSSFPGAAPSDLFLQDELKGTGGLFQGNLLSFSGRYGKQVQKRAEANLTQGLYSCFATDGHGVESLEAFLLPALQILTNHEGGLDILDSGSSLAGAIEDNGDMQTPMSS</sequence>
<dbReference type="GO" id="GO:0004725">
    <property type="term" value="F:protein tyrosine phosphatase activity"/>
    <property type="evidence" value="ECO:0007669"/>
    <property type="project" value="UniProtKB-EC"/>
</dbReference>
<keyword evidence="6" id="KW-1185">Reference proteome</keyword>
<reference evidence="5 6" key="1">
    <citation type="journal article" date="2017" name="Genome Announc.">
        <title>Complete Genome Sequences of Two Acetylene-Fermenting Pelobacter acetylenicus Strains.</title>
        <authorList>
            <person name="Sutton J.M."/>
            <person name="Baesman S.M."/>
            <person name="Fierst J.L."/>
            <person name="Poret-Peterson A.T."/>
            <person name="Oremland R.S."/>
            <person name="Dunlap D.S."/>
            <person name="Akob D.M."/>
        </authorList>
    </citation>
    <scope>NUCLEOTIDE SEQUENCE [LARGE SCALE GENOMIC DNA]</scope>
    <source>
        <strain evidence="5 6">SFB93</strain>
    </source>
</reference>
<comment type="catalytic activity">
    <reaction evidence="4">
        <text>O-phospho-L-tyrosyl-[protein] + H2O = L-tyrosyl-[protein] + phosphate</text>
        <dbReference type="Rhea" id="RHEA:10684"/>
        <dbReference type="Rhea" id="RHEA-COMP:10136"/>
        <dbReference type="Rhea" id="RHEA-COMP:20101"/>
        <dbReference type="ChEBI" id="CHEBI:15377"/>
        <dbReference type="ChEBI" id="CHEBI:43474"/>
        <dbReference type="ChEBI" id="CHEBI:46858"/>
        <dbReference type="ChEBI" id="CHEBI:61978"/>
        <dbReference type="EC" id="3.1.3.48"/>
    </reaction>
</comment>
<evidence type="ECO:0000256" key="1">
    <source>
        <dbReference type="ARBA" id="ARBA00005750"/>
    </source>
</evidence>
<dbReference type="Pfam" id="PF19567">
    <property type="entry name" value="CpsB_CapC"/>
    <property type="match status" value="1"/>
</dbReference>
<dbReference type="GO" id="GO:0030145">
    <property type="term" value="F:manganese ion binding"/>
    <property type="evidence" value="ECO:0007669"/>
    <property type="project" value="InterPro"/>
</dbReference>
<evidence type="ECO:0000256" key="3">
    <source>
        <dbReference type="ARBA" id="ARBA00022801"/>
    </source>
</evidence>
<dbReference type="InterPro" id="IPR016195">
    <property type="entry name" value="Pol/histidinol_Pase-like"/>
</dbReference>
<dbReference type="OrthoDB" id="9788539at2"/>
<comment type="similarity">
    <text evidence="1">Belongs to the metallo-dependent hydrolases superfamily. CpsB/CapC family.</text>
</comment>
<dbReference type="EC" id="3.1.3.48" evidence="2"/>
<dbReference type="Gene3D" id="3.20.20.140">
    <property type="entry name" value="Metal-dependent hydrolases"/>
    <property type="match status" value="1"/>
</dbReference>
<dbReference type="PIRSF" id="PIRSF016557">
    <property type="entry name" value="Caps_synth_CpsB"/>
    <property type="match status" value="1"/>
</dbReference>
<gene>
    <name evidence="5" type="ORF">A7E78_03885</name>
</gene>
<dbReference type="InterPro" id="IPR016667">
    <property type="entry name" value="Caps_polysacc_synth_CpsB/CapC"/>
</dbReference>
<accession>A0A1L3GM80</accession>
<name>A0A1L3GM80_9BACT</name>
<evidence type="ECO:0000313" key="6">
    <source>
        <dbReference type="Proteomes" id="UP000182517"/>
    </source>
</evidence>